<proteinExistence type="predicted"/>
<keyword evidence="2" id="KW-1185">Reference proteome</keyword>
<evidence type="ECO:0000313" key="1">
    <source>
        <dbReference type="EMBL" id="MBA0607280.1"/>
    </source>
</evidence>
<gene>
    <name evidence="1" type="ORF">Godav_019611</name>
</gene>
<dbReference type="AlphaFoldDB" id="A0A7J8R160"/>
<dbReference type="EMBL" id="JABFAC010000002">
    <property type="protein sequence ID" value="MBA0607280.1"/>
    <property type="molecule type" value="Genomic_DNA"/>
</dbReference>
<name>A0A7J8R160_GOSDV</name>
<evidence type="ECO:0000313" key="2">
    <source>
        <dbReference type="Proteomes" id="UP000593561"/>
    </source>
</evidence>
<organism evidence="1 2">
    <name type="scientific">Gossypium davidsonii</name>
    <name type="common">Davidson's cotton</name>
    <name type="synonym">Gossypium klotzschianum subsp. davidsonii</name>
    <dbReference type="NCBI Taxonomy" id="34287"/>
    <lineage>
        <taxon>Eukaryota</taxon>
        <taxon>Viridiplantae</taxon>
        <taxon>Streptophyta</taxon>
        <taxon>Embryophyta</taxon>
        <taxon>Tracheophyta</taxon>
        <taxon>Spermatophyta</taxon>
        <taxon>Magnoliopsida</taxon>
        <taxon>eudicotyledons</taxon>
        <taxon>Gunneridae</taxon>
        <taxon>Pentapetalae</taxon>
        <taxon>rosids</taxon>
        <taxon>malvids</taxon>
        <taxon>Malvales</taxon>
        <taxon>Malvaceae</taxon>
        <taxon>Malvoideae</taxon>
        <taxon>Gossypium</taxon>
    </lineage>
</organism>
<dbReference type="Proteomes" id="UP000593561">
    <property type="component" value="Unassembled WGS sequence"/>
</dbReference>
<reference evidence="1 2" key="1">
    <citation type="journal article" date="2019" name="Genome Biol. Evol.">
        <title>Insights into the evolution of the New World diploid cottons (Gossypium, subgenus Houzingenia) based on genome sequencing.</title>
        <authorList>
            <person name="Grover C.E."/>
            <person name="Arick M.A. 2nd"/>
            <person name="Thrash A."/>
            <person name="Conover J.L."/>
            <person name="Sanders W.S."/>
            <person name="Peterson D.G."/>
            <person name="Frelichowski J.E."/>
            <person name="Scheffler J.A."/>
            <person name="Scheffler B.E."/>
            <person name="Wendel J.F."/>
        </authorList>
    </citation>
    <scope>NUCLEOTIDE SEQUENCE [LARGE SCALE GENOMIC DNA]</scope>
    <source>
        <strain evidence="1">27</strain>
        <tissue evidence="1">Leaf</tissue>
    </source>
</reference>
<sequence>MDLQLDYSPNERRFHIWEKGHNLKADPFDEGRIEQAYHLSICKDEFALQVPESGFLNLILEEYLIRGILEGHKMDIHARDDSSHSFLNSPMRFKRNVSVDGMKERINAKIVRHYGRRMSKLFYKFPVLLNPIKFIEIELVYDEDMETMVALYCPTESVNTELMQLFAELADVEPVEDFTPLSE</sequence>
<accession>A0A7J8R160</accession>
<protein>
    <submittedName>
        <fullName evidence="1">Uncharacterized protein</fullName>
    </submittedName>
</protein>
<comment type="caution">
    <text evidence="1">The sequence shown here is derived from an EMBL/GenBank/DDBJ whole genome shotgun (WGS) entry which is preliminary data.</text>
</comment>